<feature type="binding site" evidence="12">
    <location>
        <position position="531"/>
    </location>
    <ligand>
        <name>Zn(2+)</name>
        <dbReference type="ChEBI" id="CHEBI:29105"/>
        <label>2</label>
    </ligand>
</feature>
<comment type="similarity">
    <text evidence="12">Belongs to the helicase family. PriA subfamily.</text>
</comment>
<dbReference type="EMBL" id="ACJM01000013">
    <property type="protein sequence ID" value="EEG76713.1"/>
    <property type="molecule type" value="Genomic_DNA"/>
</dbReference>
<dbReference type="Pfam" id="PF00270">
    <property type="entry name" value="DEAD"/>
    <property type="match status" value="1"/>
</dbReference>
<keyword evidence="7 12" id="KW-0862">Zinc</keyword>
<keyword evidence="8 12" id="KW-0067">ATP-binding</keyword>
<feature type="binding site" evidence="12">
    <location>
        <position position="501"/>
    </location>
    <ligand>
        <name>Zn(2+)</name>
        <dbReference type="ChEBI" id="CHEBI:29105"/>
        <label>1</label>
    </ligand>
</feature>
<sequence length="792" mass="87945">MDTFAEIIVSIRHNRLDRPFTYRVPSTMDVRVGSRVVVPFGPQRLEGFCIGLNTDSSLSETDGIKEIEEVLDEAPLLTEELVDLSAWGAARWLCNRVDFLQAMVPGGVRWTQRKWVEFTGEVEPESPSLCYLRDNGPVKMAAWLKSFPEMDRPGELRRLQQDGIIKLSRRETRGIGKKKILTAYLINEADQSKLGNKQALAVGILKKGPCALTELEKQGVSRATVRSLEKRGIIKTEETSLRRDPLAGEQFIPQQSLSATVAQGEALQQIGDALAGNKPRTVLLHGVTGSGKTEVYLQAIADTAAAGRGSIVLVPEIALTPQMIERFAARFGERVAVLHSKLSAGERYDEWCRIAAGEAWVAIGARSAIFAPFRNLGLIILDEEHESTYKQDEAPRYHARDIALWRAGNHDAAVVLGSATPALESSLQARLGNYRLCPLQERIANRPMPPVEIVDMRQELKDGHRSIFSRPLLAALEKVFAEEKQAILLLNRRGYATFVLCRECGHVMRCTGCNVALKFHMAEEMLRCHYCEHQEPYPLTCPKCSGRYIKHFGTGTQKVEEELRKHFPHVRVARLDADTTTRKGAHQKILNTFKNKEAHVLIGTQMVAKGLDFPDVTLVGVITADTAINLPDFRAGERTFQLLTQVAGRAGRGSAGGNVVVQTYTPEHYAILAAKTHDYEAFYAEESVARRELGYPPFTRMVRLLLSGEDEARVIDAASFMVSLFEGDADILGPSPCPIEKVRGQFRWQVVVRHCELEPLLAAVEDAAEKFRCSPPATAVRLSVDVDPQSLL</sequence>
<dbReference type="PROSITE" id="PS51192">
    <property type="entry name" value="HELICASE_ATP_BIND_1"/>
    <property type="match status" value="1"/>
</dbReference>
<dbReference type="InterPro" id="IPR040498">
    <property type="entry name" value="PriA_CRR"/>
</dbReference>
<keyword evidence="9 12" id="KW-0238">DNA-binding</keyword>
<comment type="caution">
    <text evidence="15">The sequence shown here is derived from an EMBL/GenBank/DDBJ whole genome shotgun (WGS) entry which is preliminary data.</text>
</comment>
<dbReference type="STRING" id="555088.DealDRAFT_2358"/>
<feature type="binding site" evidence="12">
    <location>
        <position position="528"/>
    </location>
    <ligand>
        <name>Zn(2+)</name>
        <dbReference type="ChEBI" id="CHEBI:29105"/>
        <label>2</label>
    </ligand>
</feature>
<feature type="binding site" evidence="12">
    <location>
        <position position="544"/>
    </location>
    <ligand>
        <name>Zn(2+)</name>
        <dbReference type="ChEBI" id="CHEBI:29105"/>
        <label>1</label>
    </ligand>
</feature>
<dbReference type="GO" id="GO:0006269">
    <property type="term" value="P:DNA replication, synthesis of primer"/>
    <property type="evidence" value="ECO:0007669"/>
    <property type="project" value="UniProtKB-KW"/>
</dbReference>
<evidence type="ECO:0000256" key="9">
    <source>
        <dbReference type="ARBA" id="ARBA00023125"/>
    </source>
</evidence>
<evidence type="ECO:0000313" key="16">
    <source>
        <dbReference type="Proteomes" id="UP000006443"/>
    </source>
</evidence>
<dbReference type="InterPro" id="IPR041236">
    <property type="entry name" value="PriA_C"/>
</dbReference>
<evidence type="ECO:0000256" key="3">
    <source>
        <dbReference type="ARBA" id="ARBA00022723"/>
    </source>
</evidence>
<evidence type="ECO:0000256" key="12">
    <source>
        <dbReference type="HAMAP-Rule" id="MF_00983"/>
    </source>
</evidence>
<keyword evidence="10 12" id="KW-0413">Isomerase</keyword>
<evidence type="ECO:0000256" key="5">
    <source>
        <dbReference type="ARBA" id="ARBA00022801"/>
    </source>
</evidence>
<evidence type="ECO:0000256" key="7">
    <source>
        <dbReference type="ARBA" id="ARBA00022833"/>
    </source>
</evidence>
<dbReference type="SMART" id="SM00490">
    <property type="entry name" value="HELICc"/>
    <property type="match status" value="1"/>
</dbReference>
<dbReference type="GO" id="GO:0016887">
    <property type="term" value="F:ATP hydrolysis activity"/>
    <property type="evidence" value="ECO:0007669"/>
    <property type="project" value="RHEA"/>
</dbReference>
<dbReference type="InterPro" id="IPR001650">
    <property type="entry name" value="Helicase_C-like"/>
</dbReference>
<dbReference type="CDD" id="cd18804">
    <property type="entry name" value="SF2_C_priA"/>
    <property type="match status" value="1"/>
</dbReference>
<dbReference type="Pfam" id="PF17764">
    <property type="entry name" value="PriA_3primeBD"/>
    <property type="match status" value="1"/>
</dbReference>
<dbReference type="InterPro" id="IPR041222">
    <property type="entry name" value="PriA_3primeBD"/>
</dbReference>
<dbReference type="NCBIfam" id="NF004066">
    <property type="entry name" value="PRK05580.1-3"/>
    <property type="match status" value="1"/>
</dbReference>
<evidence type="ECO:0000256" key="4">
    <source>
        <dbReference type="ARBA" id="ARBA00022741"/>
    </source>
</evidence>
<feature type="binding site" evidence="12">
    <location>
        <position position="504"/>
    </location>
    <ligand>
        <name>Zn(2+)</name>
        <dbReference type="ChEBI" id="CHEBI:29105"/>
        <label>1</label>
    </ligand>
</feature>
<evidence type="ECO:0000256" key="8">
    <source>
        <dbReference type="ARBA" id="ARBA00022840"/>
    </source>
</evidence>
<feature type="domain" description="Helicase C-terminal" evidence="14">
    <location>
        <begin position="536"/>
        <end position="706"/>
    </location>
</feature>
<dbReference type="eggNOG" id="COG1198">
    <property type="taxonomic scope" value="Bacteria"/>
</dbReference>
<dbReference type="Pfam" id="PF18074">
    <property type="entry name" value="PriA_C"/>
    <property type="match status" value="1"/>
</dbReference>
<dbReference type="GO" id="GO:1990077">
    <property type="term" value="C:primosome complex"/>
    <property type="evidence" value="ECO:0007669"/>
    <property type="project" value="UniProtKB-UniRule"/>
</dbReference>
<dbReference type="InterPro" id="IPR011545">
    <property type="entry name" value="DEAD/DEAH_box_helicase_dom"/>
</dbReference>
<feature type="binding site" evidence="12">
    <location>
        <position position="510"/>
    </location>
    <ligand>
        <name>Zn(2+)</name>
        <dbReference type="ChEBI" id="CHEBI:29105"/>
        <label>2</label>
    </ligand>
</feature>
<protein>
    <recommendedName>
        <fullName evidence="12">Replication restart protein PriA</fullName>
    </recommendedName>
    <alternativeName>
        <fullName evidence="12">ATP-dependent DNA helicase PriA</fullName>
        <ecNumber evidence="12">5.6.2.4</ecNumber>
    </alternativeName>
    <alternativeName>
        <fullName evidence="12">DNA 3'-5' helicase PriA</fullName>
    </alternativeName>
</protein>
<dbReference type="GO" id="GO:0006270">
    <property type="term" value="P:DNA replication initiation"/>
    <property type="evidence" value="ECO:0007669"/>
    <property type="project" value="TreeGrafter"/>
</dbReference>
<keyword evidence="16" id="KW-1185">Reference proteome</keyword>
<keyword evidence="3 12" id="KW-0479">Metal-binding</keyword>
<evidence type="ECO:0000256" key="1">
    <source>
        <dbReference type="ARBA" id="ARBA00022515"/>
    </source>
</evidence>
<dbReference type="InterPro" id="IPR005259">
    <property type="entry name" value="PriA"/>
</dbReference>
<evidence type="ECO:0000259" key="13">
    <source>
        <dbReference type="PROSITE" id="PS51192"/>
    </source>
</evidence>
<dbReference type="InterPro" id="IPR027417">
    <property type="entry name" value="P-loop_NTPase"/>
</dbReference>
<dbReference type="Proteomes" id="UP000006443">
    <property type="component" value="Unassembled WGS sequence"/>
</dbReference>
<dbReference type="Gene3D" id="3.40.50.300">
    <property type="entry name" value="P-loop containing nucleotide triphosphate hydrolases"/>
    <property type="match status" value="2"/>
</dbReference>
<feature type="binding site" evidence="12">
    <location>
        <position position="513"/>
    </location>
    <ligand>
        <name>Zn(2+)</name>
        <dbReference type="ChEBI" id="CHEBI:29105"/>
        <label>2</label>
    </ligand>
</feature>
<dbReference type="Gene3D" id="3.40.1440.60">
    <property type="entry name" value="PriA, 3(prime) DNA-binding domain"/>
    <property type="match status" value="1"/>
</dbReference>
<dbReference type="Pfam" id="PF00271">
    <property type="entry name" value="Helicase_C"/>
    <property type="match status" value="1"/>
</dbReference>
<dbReference type="Pfam" id="PF18319">
    <property type="entry name" value="Zn_ribbon_PriA"/>
    <property type="match status" value="1"/>
</dbReference>
<feature type="domain" description="Helicase ATP-binding" evidence="13">
    <location>
        <begin position="273"/>
        <end position="439"/>
    </location>
</feature>
<dbReference type="HAMAP" id="MF_00983">
    <property type="entry name" value="PriA"/>
    <property type="match status" value="1"/>
</dbReference>
<comment type="cofactor">
    <cofactor evidence="12">
        <name>Zn(2+)</name>
        <dbReference type="ChEBI" id="CHEBI:29105"/>
    </cofactor>
    <text evidence="12">Binds 2 zinc ions per subunit.</text>
</comment>
<comment type="catalytic activity">
    <reaction evidence="11 12">
        <text>ATP + H2O = ADP + phosphate + H(+)</text>
        <dbReference type="Rhea" id="RHEA:13065"/>
        <dbReference type="ChEBI" id="CHEBI:15377"/>
        <dbReference type="ChEBI" id="CHEBI:15378"/>
        <dbReference type="ChEBI" id="CHEBI:30616"/>
        <dbReference type="ChEBI" id="CHEBI:43474"/>
        <dbReference type="ChEBI" id="CHEBI:456216"/>
        <dbReference type="EC" id="5.6.2.4"/>
    </reaction>
</comment>
<comment type="catalytic activity">
    <reaction evidence="12">
        <text>Couples ATP hydrolysis with the unwinding of duplex DNA by translocating in the 3'-5' direction.</text>
        <dbReference type="EC" id="5.6.2.4"/>
    </reaction>
</comment>
<keyword evidence="1 12" id="KW-0639">Primosome</keyword>
<dbReference type="InterPro" id="IPR042115">
    <property type="entry name" value="PriA_3primeBD_sf"/>
</dbReference>
<name>C0GIP9_DETAL</name>
<dbReference type="AlphaFoldDB" id="C0GIP9"/>
<dbReference type="SMART" id="SM00487">
    <property type="entry name" value="DEXDc"/>
    <property type="match status" value="1"/>
</dbReference>
<dbReference type="RefSeq" id="WP_008517666.1">
    <property type="nucleotide sequence ID" value="NZ_ACJM01000013.1"/>
</dbReference>
<dbReference type="PANTHER" id="PTHR30580">
    <property type="entry name" value="PRIMOSOMAL PROTEIN N"/>
    <property type="match status" value="1"/>
</dbReference>
<feature type="binding site" evidence="12">
    <location>
        <position position="541"/>
    </location>
    <ligand>
        <name>Zn(2+)</name>
        <dbReference type="ChEBI" id="CHEBI:29105"/>
        <label>1</label>
    </ligand>
</feature>
<dbReference type="GO" id="GO:0005524">
    <property type="term" value="F:ATP binding"/>
    <property type="evidence" value="ECO:0007669"/>
    <property type="project" value="UniProtKB-UniRule"/>
</dbReference>
<evidence type="ECO:0000259" key="14">
    <source>
        <dbReference type="PROSITE" id="PS51194"/>
    </source>
</evidence>
<proteinExistence type="inferred from homology"/>
<dbReference type="CDD" id="cd17929">
    <property type="entry name" value="DEXHc_priA"/>
    <property type="match status" value="1"/>
</dbReference>
<keyword evidence="5 12" id="KW-0378">Hydrolase</keyword>
<accession>C0GIP9</accession>
<keyword evidence="2 12" id="KW-0235">DNA replication</keyword>
<dbReference type="GO" id="GO:0006302">
    <property type="term" value="P:double-strand break repair"/>
    <property type="evidence" value="ECO:0007669"/>
    <property type="project" value="InterPro"/>
</dbReference>
<dbReference type="EC" id="5.6.2.4" evidence="12"/>
<reference evidence="15 16" key="1">
    <citation type="submission" date="2009-02" db="EMBL/GenBank/DDBJ databases">
        <title>Sequencing of the draft genome and assembly of Dethiobacter alkaliphilus AHT 1.</title>
        <authorList>
            <consortium name="US DOE Joint Genome Institute (JGI-PGF)"/>
            <person name="Lucas S."/>
            <person name="Copeland A."/>
            <person name="Lapidus A."/>
            <person name="Glavina del Rio T."/>
            <person name="Dalin E."/>
            <person name="Tice H."/>
            <person name="Bruce D."/>
            <person name="Goodwin L."/>
            <person name="Pitluck S."/>
            <person name="Larimer F."/>
            <person name="Land M.L."/>
            <person name="Hauser L."/>
            <person name="Muyzer G."/>
        </authorList>
    </citation>
    <scope>NUCLEOTIDE SEQUENCE [LARGE SCALE GENOMIC DNA]</scope>
    <source>
        <strain evidence="15 16">AHT 1</strain>
    </source>
</reference>
<dbReference type="FunFam" id="3.40.1440.60:FF:000001">
    <property type="entry name" value="Primosomal protein N"/>
    <property type="match status" value="1"/>
</dbReference>
<keyword evidence="4 12" id="KW-0547">Nucleotide-binding</keyword>
<dbReference type="NCBIfam" id="TIGR00595">
    <property type="entry name" value="priA"/>
    <property type="match status" value="1"/>
</dbReference>
<dbReference type="FunFam" id="3.40.50.300:FF:000489">
    <property type="entry name" value="Primosome assembly protein PriA"/>
    <property type="match status" value="1"/>
</dbReference>
<organism evidence="15 16">
    <name type="scientific">Dethiobacter alkaliphilus AHT 1</name>
    <dbReference type="NCBI Taxonomy" id="555088"/>
    <lineage>
        <taxon>Bacteria</taxon>
        <taxon>Bacillati</taxon>
        <taxon>Bacillota</taxon>
        <taxon>Dethiobacteria</taxon>
        <taxon>Dethiobacterales</taxon>
        <taxon>Dethiobacteraceae</taxon>
        <taxon>Dethiobacter</taxon>
    </lineage>
</organism>
<evidence type="ECO:0000256" key="2">
    <source>
        <dbReference type="ARBA" id="ARBA00022705"/>
    </source>
</evidence>
<keyword evidence="6 12" id="KW-0347">Helicase</keyword>
<dbReference type="PANTHER" id="PTHR30580:SF0">
    <property type="entry name" value="PRIMOSOMAL PROTEIN N"/>
    <property type="match status" value="1"/>
</dbReference>
<dbReference type="GO" id="GO:0043138">
    <property type="term" value="F:3'-5' DNA helicase activity"/>
    <property type="evidence" value="ECO:0007669"/>
    <property type="project" value="UniProtKB-EC"/>
</dbReference>
<evidence type="ECO:0000256" key="10">
    <source>
        <dbReference type="ARBA" id="ARBA00023235"/>
    </source>
</evidence>
<evidence type="ECO:0000256" key="11">
    <source>
        <dbReference type="ARBA" id="ARBA00048988"/>
    </source>
</evidence>
<evidence type="ECO:0000313" key="15">
    <source>
        <dbReference type="EMBL" id="EEG76713.1"/>
    </source>
</evidence>
<dbReference type="InterPro" id="IPR014001">
    <property type="entry name" value="Helicase_ATP-bd"/>
</dbReference>
<comment type="function">
    <text evidence="12">Initiates the restart of stalled replication forks, which reloads the replicative helicase on sites other than the origin of replication. Recognizes and binds to abandoned replication forks and remodels them to uncover a helicase loading site. Promotes assembly of the primosome at these replication forks.</text>
</comment>
<evidence type="ECO:0000256" key="6">
    <source>
        <dbReference type="ARBA" id="ARBA00022806"/>
    </source>
</evidence>
<dbReference type="SUPFAM" id="SSF52540">
    <property type="entry name" value="P-loop containing nucleoside triphosphate hydrolases"/>
    <property type="match status" value="1"/>
</dbReference>
<gene>
    <name evidence="12" type="primary">priA</name>
    <name evidence="15" type="ORF">DealDRAFT_2358</name>
</gene>
<dbReference type="GO" id="GO:0006310">
    <property type="term" value="P:DNA recombination"/>
    <property type="evidence" value="ECO:0007669"/>
    <property type="project" value="InterPro"/>
</dbReference>
<dbReference type="GO" id="GO:0008270">
    <property type="term" value="F:zinc ion binding"/>
    <property type="evidence" value="ECO:0007669"/>
    <property type="project" value="UniProtKB-UniRule"/>
</dbReference>
<dbReference type="PROSITE" id="PS51194">
    <property type="entry name" value="HELICASE_CTER"/>
    <property type="match status" value="1"/>
</dbReference>
<comment type="subunit">
    <text evidence="12">Component of the replication restart primosome.</text>
</comment>
<dbReference type="GO" id="GO:0003677">
    <property type="term" value="F:DNA binding"/>
    <property type="evidence" value="ECO:0007669"/>
    <property type="project" value="UniProtKB-UniRule"/>
</dbReference>